<keyword evidence="1" id="KW-1133">Transmembrane helix</keyword>
<organism evidence="2 3">
    <name type="scientific">Cercophora scortea</name>
    <dbReference type="NCBI Taxonomy" id="314031"/>
    <lineage>
        <taxon>Eukaryota</taxon>
        <taxon>Fungi</taxon>
        <taxon>Dikarya</taxon>
        <taxon>Ascomycota</taxon>
        <taxon>Pezizomycotina</taxon>
        <taxon>Sordariomycetes</taxon>
        <taxon>Sordariomycetidae</taxon>
        <taxon>Sordariales</taxon>
        <taxon>Lasiosphaeriaceae</taxon>
        <taxon>Cercophora</taxon>
    </lineage>
</organism>
<comment type="caution">
    <text evidence="2">The sequence shown here is derived from an EMBL/GenBank/DDBJ whole genome shotgun (WGS) entry which is preliminary data.</text>
</comment>
<dbReference type="Gene3D" id="2.60.120.10">
    <property type="entry name" value="Jelly Rolls"/>
    <property type="match status" value="1"/>
</dbReference>
<accession>A0AAE0M6G8</accession>
<dbReference type="Proteomes" id="UP001286456">
    <property type="component" value="Unassembled WGS sequence"/>
</dbReference>
<keyword evidence="1" id="KW-0472">Membrane</keyword>
<keyword evidence="3" id="KW-1185">Reference proteome</keyword>
<name>A0AAE0M6G8_9PEZI</name>
<protein>
    <submittedName>
        <fullName evidence="2">Uncharacterized protein</fullName>
    </submittedName>
</protein>
<dbReference type="InterPro" id="IPR014710">
    <property type="entry name" value="RmlC-like_jellyroll"/>
</dbReference>
<feature type="transmembrane region" description="Helical" evidence="1">
    <location>
        <begin position="180"/>
        <end position="203"/>
    </location>
</feature>
<evidence type="ECO:0000313" key="3">
    <source>
        <dbReference type="Proteomes" id="UP001286456"/>
    </source>
</evidence>
<dbReference type="EMBL" id="JAUEPO010000005">
    <property type="protein sequence ID" value="KAK3320795.1"/>
    <property type="molecule type" value="Genomic_DNA"/>
</dbReference>
<evidence type="ECO:0000256" key="1">
    <source>
        <dbReference type="SAM" id="Phobius"/>
    </source>
</evidence>
<gene>
    <name evidence="2" type="ORF">B0T19DRAFT_478005</name>
</gene>
<dbReference type="AlphaFoldDB" id="A0AAE0M6G8"/>
<reference evidence="2" key="1">
    <citation type="journal article" date="2023" name="Mol. Phylogenet. Evol.">
        <title>Genome-scale phylogeny and comparative genomics of the fungal order Sordariales.</title>
        <authorList>
            <person name="Hensen N."/>
            <person name="Bonometti L."/>
            <person name="Westerberg I."/>
            <person name="Brannstrom I.O."/>
            <person name="Guillou S."/>
            <person name="Cros-Aarteil S."/>
            <person name="Calhoun S."/>
            <person name="Haridas S."/>
            <person name="Kuo A."/>
            <person name="Mondo S."/>
            <person name="Pangilinan J."/>
            <person name="Riley R."/>
            <person name="LaButti K."/>
            <person name="Andreopoulos B."/>
            <person name="Lipzen A."/>
            <person name="Chen C."/>
            <person name="Yan M."/>
            <person name="Daum C."/>
            <person name="Ng V."/>
            <person name="Clum A."/>
            <person name="Steindorff A."/>
            <person name="Ohm R.A."/>
            <person name="Martin F."/>
            <person name="Silar P."/>
            <person name="Natvig D.O."/>
            <person name="Lalanne C."/>
            <person name="Gautier V."/>
            <person name="Ament-Velasquez S.L."/>
            <person name="Kruys A."/>
            <person name="Hutchinson M.I."/>
            <person name="Powell A.J."/>
            <person name="Barry K."/>
            <person name="Miller A.N."/>
            <person name="Grigoriev I.V."/>
            <person name="Debuchy R."/>
            <person name="Gladieux P."/>
            <person name="Hiltunen Thoren M."/>
            <person name="Johannesson H."/>
        </authorList>
    </citation>
    <scope>NUCLEOTIDE SEQUENCE</scope>
    <source>
        <strain evidence="2">SMH4131-1</strain>
    </source>
</reference>
<dbReference type="SUPFAM" id="SSF51182">
    <property type="entry name" value="RmlC-like cupins"/>
    <property type="match status" value="1"/>
</dbReference>
<dbReference type="InterPro" id="IPR011051">
    <property type="entry name" value="RmlC_Cupin_sf"/>
</dbReference>
<keyword evidence="1" id="KW-0812">Transmembrane</keyword>
<evidence type="ECO:0000313" key="2">
    <source>
        <dbReference type="EMBL" id="KAK3320795.1"/>
    </source>
</evidence>
<sequence>MVYAWQLWLSPRPPQRTDTSQDAAVLGMHDDVLYNFRTDADGRRVVQETHFIKNKSVREGLSGPPLHIHPAQDETFLIKQGVFGVIKNGERLRITKESGPVTIPAGARHRFWAHEDGTEDLIFEFWMDPGPQDLDRSIDERFMRNFAGYLRDCAKAGLEPSVFQLTLMLHHSGIILSPPFWVPLWILTVLSYIAGNWIGAGLLGYKASYPEYAVEPGKDLRREGKKEL</sequence>
<reference evidence="2" key="2">
    <citation type="submission" date="2023-06" db="EMBL/GenBank/DDBJ databases">
        <authorList>
            <consortium name="Lawrence Berkeley National Laboratory"/>
            <person name="Haridas S."/>
            <person name="Hensen N."/>
            <person name="Bonometti L."/>
            <person name="Westerberg I."/>
            <person name="Brannstrom I.O."/>
            <person name="Guillou S."/>
            <person name="Cros-Aarteil S."/>
            <person name="Calhoun S."/>
            <person name="Kuo A."/>
            <person name="Mondo S."/>
            <person name="Pangilinan J."/>
            <person name="Riley R."/>
            <person name="Labutti K."/>
            <person name="Andreopoulos B."/>
            <person name="Lipzen A."/>
            <person name="Chen C."/>
            <person name="Yanf M."/>
            <person name="Daum C."/>
            <person name="Ng V."/>
            <person name="Clum A."/>
            <person name="Steindorff A."/>
            <person name="Ohm R."/>
            <person name="Martin F."/>
            <person name="Silar P."/>
            <person name="Natvig D."/>
            <person name="Lalanne C."/>
            <person name="Gautier V."/>
            <person name="Ament-Velasquez S.L."/>
            <person name="Kruys A."/>
            <person name="Hutchinson M.I."/>
            <person name="Powell A.J."/>
            <person name="Barry K."/>
            <person name="Miller A.N."/>
            <person name="Grigoriev I.V."/>
            <person name="Debuchy R."/>
            <person name="Gladieux P."/>
            <person name="Thoren M.H."/>
            <person name="Johannesson H."/>
        </authorList>
    </citation>
    <scope>NUCLEOTIDE SEQUENCE</scope>
    <source>
        <strain evidence="2">SMH4131-1</strain>
    </source>
</reference>
<proteinExistence type="predicted"/>